<dbReference type="PANTHER" id="PTHR33969">
    <property type="entry name" value="SEGREGATION AND CONDENSATION PROTEIN A"/>
    <property type="match status" value="1"/>
</dbReference>
<dbReference type="EMBL" id="PNHK01000001">
    <property type="protein sequence ID" value="PMD06650.1"/>
    <property type="molecule type" value="Genomic_DNA"/>
</dbReference>
<accession>A0A2N6VR82</accession>
<dbReference type="RefSeq" id="WP_102238292.1">
    <property type="nucleotide sequence ID" value="NZ_PNHK01000001.1"/>
</dbReference>
<dbReference type="Proteomes" id="UP000235598">
    <property type="component" value="Unassembled WGS sequence"/>
</dbReference>
<evidence type="ECO:0000313" key="3">
    <source>
        <dbReference type="EMBL" id="PMD06650.1"/>
    </source>
</evidence>
<organism evidence="3 4">
    <name type="scientific">Brevibacterium paucivorans</name>
    <dbReference type="NCBI Taxonomy" id="170994"/>
    <lineage>
        <taxon>Bacteria</taxon>
        <taxon>Bacillati</taxon>
        <taxon>Actinomycetota</taxon>
        <taxon>Actinomycetes</taxon>
        <taxon>Micrococcales</taxon>
        <taxon>Brevibacteriaceae</taxon>
        <taxon>Brevibacterium</taxon>
    </lineage>
</organism>
<keyword evidence="1" id="KW-0159">Chromosome partition</keyword>
<evidence type="ECO:0000313" key="4">
    <source>
        <dbReference type="Proteomes" id="UP000235598"/>
    </source>
</evidence>
<sequence length="261" mass="28636">MSHEFVVELDNFSGPFDLLLGLISKRKLDITDVALAEVTDEFVEHVNVLTTSAQEAGWSTAKTLDQLSNFLLVASTLLDLKTARLLPAGTVEDELDLELLEARDLLFARLLQYRAYKAVSFELGERITQTGYSVANSGNMSDFQGVLPPLIMSATPDMLAAMYATVLARDTTPPTVSIDHIHLQHVSVPEQRAHILGLLTERETITFDELAQTADSTLVVVARFLALLELFKAGTIDLDQDAPLSTLVISGRTHDTTDHTD</sequence>
<dbReference type="GO" id="GO:0007059">
    <property type="term" value="P:chromosome segregation"/>
    <property type="evidence" value="ECO:0007669"/>
    <property type="project" value="UniProtKB-KW"/>
</dbReference>
<dbReference type="OrthoDB" id="9811016at2"/>
<protein>
    <recommendedName>
        <fullName evidence="2">Segregation and condensation protein A</fullName>
    </recommendedName>
</protein>
<evidence type="ECO:0000256" key="1">
    <source>
        <dbReference type="ARBA" id="ARBA00022829"/>
    </source>
</evidence>
<name>A0A2N6VR82_9MICO</name>
<proteinExistence type="predicted"/>
<dbReference type="Gene3D" id="6.10.250.2410">
    <property type="match status" value="1"/>
</dbReference>
<dbReference type="AlphaFoldDB" id="A0A2N6VR82"/>
<reference evidence="3 4" key="1">
    <citation type="submission" date="2017-09" db="EMBL/GenBank/DDBJ databases">
        <title>Bacterial strain isolated from the female urinary microbiota.</title>
        <authorList>
            <person name="Thomas-White K."/>
            <person name="Kumar N."/>
            <person name="Forster S."/>
            <person name="Putonti C."/>
            <person name="Lawley T."/>
            <person name="Wolfe A.J."/>
        </authorList>
    </citation>
    <scope>NUCLEOTIDE SEQUENCE [LARGE SCALE GENOMIC DNA]</scope>
    <source>
        <strain evidence="3 4">UMB1301</strain>
    </source>
</reference>
<dbReference type="Pfam" id="PF02616">
    <property type="entry name" value="SMC_ScpA"/>
    <property type="match status" value="1"/>
</dbReference>
<dbReference type="PANTHER" id="PTHR33969:SF2">
    <property type="entry name" value="SEGREGATION AND CONDENSATION PROTEIN A"/>
    <property type="match status" value="1"/>
</dbReference>
<dbReference type="InterPro" id="IPR003768">
    <property type="entry name" value="ScpA"/>
</dbReference>
<gene>
    <name evidence="3" type="ORF">CJ199_04670</name>
</gene>
<evidence type="ECO:0000256" key="2">
    <source>
        <dbReference type="ARBA" id="ARBA00044777"/>
    </source>
</evidence>
<comment type="caution">
    <text evidence="3">The sequence shown here is derived from an EMBL/GenBank/DDBJ whole genome shotgun (WGS) entry which is preliminary data.</text>
</comment>